<organism evidence="1 2">
    <name type="scientific">Novymonas esmeraldas</name>
    <dbReference type="NCBI Taxonomy" id="1808958"/>
    <lineage>
        <taxon>Eukaryota</taxon>
        <taxon>Discoba</taxon>
        <taxon>Euglenozoa</taxon>
        <taxon>Kinetoplastea</taxon>
        <taxon>Metakinetoplastina</taxon>
        <taxon>Trypanosomatida</taxon>
        <taxon>Trypanosomatidae</taxon>
        <taxon>Novymonas</taxon>
    </lineage>
</organism>
<dbReference type="AlphaFoldDB" id="A0AAW0ERI7"/>
<gene>
    <name evidence="1" type="ORF">NESM_000561800</name>
</gene>
<dbReference type="EMBL" id="JAECZO010000072">
    <property type="protein sequence ID" value="KAK7196261.1"/>
    <property type="molecule type" value="Genomic_DNA"/>
</dbReference>
<comment type="caution">
    <text evidence="1">The sequence shown here is derived from an EMBL/GenBank/DDBJ whole genome shotgun (WGS) entry which is preliminary data.</text>
</comment>
<evidence type="ECO:0000313" key="2">
    <source>
        <dbReference type="Proteomes" id="UP001430356"/>
    </source>
</evidence>
<keyword evidence="2" id="KW-1185">Reference proteome</keyword>
<dbReference type="Proteomes" id="UP001430356">
    <property type="component" value="Unassembled WGS sequence"/>
</dbReference>
<sequence length="436" mass="47265">MQTSETPRPGDLRGDLDVCDSHLAQTKAHSVDAAADAFHSAVTRYRRIECAAEAAAANVGAVNTDATKEEAAMTVVAHMYQLSLAREAASTAAPHATQQHDVWDPASCIEEWAAFLAHLAQHSITLAGRVAAALPALHVTWRAARWVDQDDSDGELQRLEDGMHAFYTGALRQCAAEWAAHSSGPIRTLLPPLALLTTLARFRWASRCLDEVGDAGQSVHTGFLTVTADVESFHANKLADEVLLHALRTTDWRVGSAVPAVMEVTPLVWCVFLRCRSYALHAATDFFAREAAARLVAAVLGTTVDGVRRCIDREAANMHPDRVSRLSTLDVPCLVLLTRLWFSYVAFASDGNAAPLRRLLHSLQHLVTSTVRLRGSVGADDAAREARFLDLVWNVAPLTTDEVVSNASAAPWSDAFARVREVQAVLHHGTVVSLVE</sequence>
<name>A0AAW0ERI7_9TRYP</name>
<proteinExistence type="predicted"/>
<evidence type="ECO:0000313" key="1">
    <source>
        <dbReference type="EMBL" id="KAK7196261.1"/>
    </source>
</evidence>
<reference evidence="1 2" key="1">
    <citation type="journal article" date="2021" name="MBio">
        <title>A New Model Trypanosomatid, Novymonas esmeraldas: Genomic Perception of Its 'Candidatus Pandoraea novymonadis' Endosymbiont.</title>
        <authorList>
            <person name="Zakharova A."/>
            <person name="Saura A."/>
            <person name="Butenko A."/>
            <person name="Podesvova L."/>
            <person name="Warmusova S."/>
            <person name="Kostygov A.Y."/>
            <person name="Nenarokova A."/>
            <person name="Lukes J."/>
            <person name="Opperdoes F.R."/>
            <person name="Yurchenko V."/>
        </authorList>
    </citation>
    <scope>NUCLEOTIDE SEQUENCE [LARGE SCALE GENOMIC DNA]</scope>
    <source>
        <strain evidence="1 2">E262AT.01</strain>
    </source>
</reference>
<accession>A0AAW0ERI7</accession>
<protein>
    <submittedName>
        <fullName evidence="1">Uncharacterized protein</fullName>
    </submittedName>
</protein>